<protein>
    <submittedName>
        <fullName evidence="1">Uncharacterized protein</fullName>
    </submittedName>
</protein>
<reference evidence="1 2" key="2">
    <citation type="journal article" date="2022" name="Mol. Ecol. Resour.">
        <title>The genomes of chicory, endive, great burdock and yacon provide insights into Asteraceae paleo-polyploidization history and plant inulin production.</title>
        <authorList>
            <person name="Fan W."/>
            <person name="Wang S."/>
            <person name="Wang H."/>
            <person name="Wang A."/>
            <person name="Jiang F."/>
            <person name="Liu H."/>
            <person name="Zhao H."/>
            <person name="Xu D."/>
            <person name="Zhang Y."/>
        </authorList>
    </citation>
    <scope>NUCLEOTIDE SEQUENCE [LARGE SCALE GENOMIC DNA]</scope>
    <source>
        <strain evidence="2">cv. Niubang</strain>
    </source>
</reference>
<sequence length="102" mass="11395">MNLISPAKGITMLKGIMNLISPATISYQHRFSDFSGERHHDVERHHESDFSSDHILSASFSSFIRRPSSAELVFSLISLVIPCKRGYCVVLVILTFEDGDAL</sequence>
<evidence type="ECO:0000313" key="1">
    <source>
        <dbReference type="EMBL" id="KAI3669902.1"/>
    </source>
</evidence>
<accession>A0ACB8XPK6</accession>
<gene>
    <name evidence="1" type="ORF">L6452_41372</name>
</gene>
<evidence type="ECO:0000313" key="2">
    <source>
        <dbReference type="Proteomes" id="UP001055879"/>
    </source>
</evidence>
<dbReference type="Proteomes" id="UP001055879">
    <property type="component" value="Linkage Group LG16"/>
</dbReference>
<dbReference type="EMBL" id="CM042062">
    <property type="protein sequence ID" value="KAI3669902.1"/>
    <property type="molecule type" value="Genomic_DNA"/>
</dbReference>
<comment type="caution">
    <text evidence="1">The sequence shown here is derived from an EMBL/GenBank/DDBJ whole genome shotgun (WGS) entry which is preliminary data.</text>
</comment>
<reference evidence="2" key="1">
    <citation type="journal article" date="2022" name="Mol. Ecol. Resour.">
        <title>The genomes of chicory, endive, great burdock and yacon provide insights into Asteraceae palaeo-polyploidization history and plant inulin production.</title>
        <authorList>
            <person name="Fan W."/>
            <person name="Wang S."/>
            <person name="Wang H."/>
            <person name="Wang A."/>
            <person name="Jiang F."/>
            <person name="Liu H."/>
            <person name="Zhao H."/>
            <person name="Xu D."/>
            <person name="Zhang Y."/>
        </authorList>
    </citation>
    <scope>NUCLEOTIDE SEQUENCE [LARGE SCALE GENOMIC DNA]</scope>
    <source>
        <strain evidence="2">cv. Niubang</strain>
    </source>
</reference>
<keyword evidence="2" id="KW-1185">Reference proteome</keyword>
<proteinExistence type="predicted"/>
<name>A0ACB8XPK6_ARCLA</name>
<organism evidence="1 2">
    <name type="scientific">Arctium lappa</name>
    <name type="common">Greater burdock</name>
    <name type="synonym">Lappa major</name>
    <dbReference type="NCBI Taxonomy" id="4217"/>
    <lineage>
        <taxon>Eukaryota</taxon>
        <taxon>Viridiplantae</taxon>
        <taxon>Streptophyta</taxon>
        <taxon>Embryophyta</taxon>
        <taxon>Tracheophyta</taxon>
        <taxon>Spermatophyta</taxon>
        <taxon>Magnoliopsida</taxon>
        <taxon>eudicotyledons</taxon>
        <taxon>Gunneridae</taxon>
        <taxon>Pentapetalae</taxon>
        <taxon>asterids</taxon>
        <taxon>campanulids</taxon>
        <taxon>Asterales</taxon>
        <taxon>Asteraceae</taxon>
        <taxon>Carduoideae</taxon>
        <taxon>Cardueae</taxon>
        <taxon>Arctiinae</taxon>
        <taxon>Arctium</taxon>
    </lineage>
</organism>